<gene>
    <name evidence="2" type="ORF">F2Q68_00014283</name>
    <name evidence="1" type="ORF">F2Q70_00020830</name>
</gene>
<protein>
    <submittedName>
        <fullName evidence="1">Uncharacterized protein</fullName>
    </submittedName>
</protein>
<organism evidence="1">
    <name type="scientific">Brassica cretica</name>
    <name type="common">Mustard</name>
    <dbReference type="NCBI Taxonomy" id="69181"/>
    <lineage>
        <taxon>Eukaryota</taxon>
        <taxon>Viridiplantae</taxon>
        <taxon>Streptophyta</taxon>
        <taxon>Embryophyta</taxon>
        <taxon>Tracheophyta</taxon>
        <taxon>Spermatophyta</taxon>
        <taxon>Magnoliopsida</taxon>
        <taxon>eudicotyledons</taxon>
        <taxon>Gunneridae</taxon>
        <taxon>Pentapetalae</taxon>
        <taxon>rosids</taxon>
        <taxon>malvids</taxon>
        <taxon>Brassicales</taxon>
        <taxon>Brassicaceae</taxon>
        <taxon>Brassiceae</taxon>
        <taxon>Brassica</taxon>
    </lineage>
</organism>
<dbReference type="AlphaFoldDB" id="A0A8S9GM10"/>
<sequence length="57" mass="6540">MVILFAEAEPPSYLAIALASERAKKRGKGKKKIPPLTLEQAIRKERMEAIERGRERY</sequence>
<dbReference type="Proteomes" id="UP000712281">
    <property type="component" value="Unassembled WGS sequence"/>
</dbReference>
<dbReference type="EMBL" id="QGKW02001940">
    <property type="protein sequence ID" value="KAF2556509.1"/>
    <property type="molecule type" value="Genomic_DNA"/>
</dbReference>
<name>A0A8S9GM10_BRACR</name>
<evidence type="ECO:0000313" key="1">
    <source>
        <dbReference type="EMBL" id="KAF2547371.1"/>
    </source>
</evidence>
<dbReference type="EMBL" id="QGKY02001925">
    <property type="protein sequence ID" value="KAF2547371.1"/>
    <property type="molecule type" value="Genomic_DNA"/>
</dbReference>
<accession>A0A8S9GM10</accession>
<comment type="caution">
    <text evidence="1">The sequence shown here is derived from an EMBL/GenBank/DDBJ whole genome shotgun (WGS) entry which is preliminary data.</text>
</comment>
<reference evidence="1" key="1">
    <citation type="submission" date="2019-12" db="EMBL/GenBank/DDBJ databases">
        <title>Genome sequencing and annotation of Brassica cretica.</title>
        <authorList>
            <person name="Studholme D.J."/>
            <person name="Sarris P.F."/>
        </authorList>
    </citation>
    <scope>NUCLEOTIDE SEQUENCE</scope>
    <source>
        <strain evidence="2">PFS-001/15</strain>
        <strain evidence="1">PFS-102/07</strain>
        <tissue evidence="1">Leaf</tissue>
    </source>
</reference>
<evidence type="ECO:0000313" key="2">
    <source>
        <dbReference type="EMBL" id="KAF2556509.1"/>
    </source>
</evidence>
<proteinExistence type="predicted"/>